<dbReference type="InterPro" id="IPR012674">
    <property type="entry name" value="Calycin"/>
</dbReference>
<protein>
    <recommendedName>
        <fullName evidence="3">Beta-barrel protein YwiB</fullName>
    </recommendedName>
</protein>
<proteinExistence type="predicted"/>
<organism evidence="1 2">
    <name type="scientific">Clostridium acetireducens DSM 10703</name>
    <dbReference type="NCBI Taxonomy" id="1121290"/>
    <lineage>
        <taxon>Bacteria</taxon>
        <taxon>Bacillati</taxon>
        <taxon>Bacillota</taxon>
        <taxon>Clostridia</taxon>
        <taxon>Eubacteriales</taxon>
        <taxon>Clostridiaceae</taxon>
        <taxon>Clostridium</taxon>
    </lineage>
</organism>
<name>A0A1E8EZ00_9CLOT</name>
<evidence type="ECO:0000313" key="2">
    <source>
        <dbReference type="Proteomes" id="UP000175744"/>
    </source>
</evidence>
<dbReference type="OrthoDB" id="1680906at2"/>
<dbReference type="STRING" id="1121290.CLAOCE_12210"/>
<dbReference type="Proteomes" id="UP000175744">
    <property type="component" value="Unassembled WGS sequence"/>
</dbReference>
<dbReference type="PATRIC" id="fig|1121290.3.peg.1205"/>
<dbReference type="RefSeq" id="WP_070110206.1">
    <property type="nucleotide sequence ID" value="NZ_LZFO01000014.1"/>
</dbReference>
<dbReference type="Gene3D" id="2.40.128.20">
    <property type="match status" value="1"/>
</dbReference>
<reference evidence="1 2" key="1">
    <citation type="submission" date="2016-06" db="EMBL/GenBank/DDBJ databases">
        <title>Genome sequence of Clostridium acetireducens DSM 10703.</title>
        <authorList>
            <person name="Poehlein A."/>
            <person name="Fluechter S."/>
            <person name="Duerre P."/>
            <person name="Daniel R."/>
        </authorList>
    </citation>
    <scope>NUCLEOTIDE SEQUENCE [LARGE SCALE GENOMIC DNA]</scope>
    <source>
        <strain evidence="1 2">DSM 10703</strain>
    </source>
</reference>
<dbReference type="SUPFAM" id="SSF50814">
    <property type="entry name" value="Lipocalins"/>
    <property type="match status" value="1"/>
</dbReference>
<dbReference type="InterPro" id="IPR015231">
    <property type="entry name" value="DUF1934"/>
</dbReference>
<gene>
    <name evidence="1" type="ORF">CLOACE_12210</name>
</gene>
<evidence type="ECO:0008006" key="3">
    <source>
        <dbReference type="Google" id="ProtNLM"/>
    </source>
</evidence>
<sequence>MSKNAVISLLSEKVDLEEEKVEVITPGQFYKRGECYYVVYEETELSGMEGTKTTLKIAPENMSLIRFGNTKTSMNFKTNEESVVLYNCQYGAFELKIETKDLDIRMDDNGGEVIVDYNISILGDEPQRTLLKVVIKTQEN</sequence>
<dbReference type="Pfam" id="PF09148">
    <property type="entry name" value="DUF1934"/>
    <property type="match status" value="1"/>
</dbReference>
<comment type="caution">
    <text evidence="1">The sequence shown here is derived from an EMBL/GenBank/DDBJ whole genome shotgun (WGS) entry which is preliminary data.</text>
</comment>
<dbReference type="EMBL" id="LZFO01000014">
    <property type="protein sequence ID" value="OFI06188.1"/>
    <property type="molecule type" value="Genomic_DNA"/>
</dbReference>
<dbReference type="AlphaFoldDB" id="A0A1E8EZ00"/>
<evidence type="ECO:0000313" key="1">
    <source>
        <dbReference type="EMBL" id="OFI06188.1"/>
    </source>
</evidence>
<accession>A0A1E8EZ00</accession>
<keyword evidence="2" id="KW-1185">Reference proteome</keyword>